<name>A0A1G8Q9Y2_9BACI</name>
<evidence type="ECO:0000313" key="3">
    <source>
        <dbReference type="Proteomes" id="UP000198853"/>
    </source>
</evidence>
<protein>
    <recommendedName>
        <fullName evidence="4">Cxxc_20_cxxc protein</fullName>
    </recommendedName>
</protein>
<dbReference type="OrthoDB" id="9853055at2"/>
<reference evidence="2 3" key="1">
    <citation type="submission" date="2016-10" db="EMBL/GenBank/DDBJ databases">
        <authorList>
            <person name="de Groot N.N."/>
        </authorList>
    </citation>
    <scope>NUCLEOTIDE SEQUENCE [LARGE SCALE GENOMIC DNA]</scope>
    <source>
        <strain evidence="2 3">DSM 21771</strain>
    </source>
</reference>
<keyword evidence="1" id="KW-1133">Transmembrane helix</keyword>
<dbReference type="EMBL" id="FNEN01000011">
    <property type="protein sequence ID" value="SDJ01373.1"/>
    <property type="molecule type" value="Genomic_DNA"/>
</dbReference>
<feature type="transmembrane region" description="Helical" evidence="1">
    <location>
        <begin position="49"/>
        <end position="67"/>
    </location>
</feature>
<keyword evidence="3" id="KW-1185">Reference proteome</keyword>
<sequence length="101" mass="11408">MAGLNCNHCEEKIPHSRRAKKRLKETTIICPACYNENELDQGLLSLAKFIFYVAIGVTLCIVAYDIMNDFPLEPLFTAFVGLIPIVIYPLLAMFLFRVEPG</sequence>
<evidence type="ECO:0008006" key="4">
    <source>
        <dbReference type="Google" id="ProtNLM"/>
    </source>
</evidence>
<dbReference type="RefSeq" id="WP_090399063.1">
    <property type="nucleotide sequence ID" value="NZ_FNEN01000011.1"/>
</dbReference>
<dbReference type="AlphaFoldDB" id="A0A1G8Q9Y2"/>
<evidence type="ECO:0000313" key="2">
    <source>
        <dbReference type="EMBL" id="SDJ01373.1"/>
    </source>
</evidence>
<feature type="transmembrane region" description="Helical" evidence="1">
    <location>
        <begin position="74"/>
        <end position="96"/>
    </location>
</feature>
<accession>A0A1G8Q9Y2</accession>
<organism evidence="2 3">
    <name type="scientific">Natribacillus halophilus</name>
    <dbReference type="NCBI Taxonomy" id="549003"/>
    <lineage>
        <taxon>Bacteria</taxon>
        <taxon>Bacillati</taxon>
        <taxon>Bacillota</taxon>
        <taxon>Bacilli</taxon>
        <taxon>Bacillales</taxon>
        <taxon>Bacillaceae</taxon>
        <taxon>Natribacillus</taxon>
    </lineage>
</organism>
<keyword evidence="1" id="KW-0472">Membrane</keyword>
<proteinExistence type="predicted"/>
<evidence type="ECO:0000256" key="1">
    <source>
        <dbReference type="SAM" id="Phobius"/>
    </source>
</evidence>
<gene>
    <name evidence="2" type="ORF">SAMN04488123_11125</name>
</gene>
<keyword evidence="1" id="KW-0812">Transmembrane</keyword>
<dbReference type="Proteomes" id="UP000198853">
    <property type="component" value="Unassembled WGS sequence"/>
</dbReference>